<dbReference type="OrthoDB" id="5920534at2759"/>
<accession>A0A0V0SLG1</accession>
<evidence type="ECO:0000313" key="2">
    <source>
        <dbReference type="Proteomes" id="UP000054630"/>
    </source>
</evidence>
<comment type="caution">
    <text evidence="1">The sequence shown here is derived from an EMBL/GenBank/DDBJ whole genome shotgun (WGS) entry which is preliminary data.</text>
</comment>
<keyword evidence="2" id="KW-1185">Reference proteome</keyword>
<dbReference type="EMBL" id="JYDL01000002">
    <property type="protein sequence ID" value="KRX27743.1"/>
    <property type="molecule type" value="Genomic_DNA"/>
</dbReference>
<reference evidence="1 2" key="1">
    <citation type="submission" date="2015-01" db="EMBL/GenBank/DDBJ databases">
        <title>Evolution of Trichinella species and genotypes.</title>
        <authorList>
            <person name="Korhonen P.K."/>
            <person name="Edoardo P."/>
            <person name="Giuseppe L.R."/>
            <person name="Gasser R.B."/>
        </authorList>
    </citation>
    <scope>NUCLEOTIDE SEQUENCE [LARGE SCALE GENOMIC DNA]</scope>
    <source>
        <strain evidence="1">ISS37</strain>
    </source>
</reference>
<dbReference type="Proteomes" id="UP000054630">
    <property type="component" value="Unassembled WGS sequence"/>
</dbReference>
<proteinExistence type="predicted"/>
<evidence type="ECO:0000313" key="1">
    <source>
        <dbReference type="EMBL" id="KRX27743.1"/>
    </source>
</evidence>
<gene>
    <name evidence="1" type="ORF">T07_10956</name>
</gene>
<protein>
    <submittedName>
        <fullName evidence="1">Uncharacterized protein</fullName>
    </submittedName>
</protein>
<sequence length="156" mass="18158">MKIFKTVEKDGNEDVDVRDKPNKGLSHSKTYSCLEVTFKWMEQQKEFSATHLMLMRLMCDVAAQKKLSSFKKTMNMTQMEKDGNEDVDVRDKPNKGLSHSKTYSCLEVTFKWMEQQKEFSATHLMLMRLMCDVAAQKKLSSFKKTMNMTQSKLGDF</sequence>
<name>A0A0V0SLG1_9BILA</name>
<dbReference type="AlphaFoldDB" id="A0A0V0SLG1"/>
<organism evidence="1 2">
    <name type="scientific">Trichinella nelsoni</name>
    <dbReference type="NCBI Taxonomy" id="6336"/>
    <lineage>
        <taxon>Eukaryota</taxon>
        <taxon>Metazoa</taxon>
        <taxon>Ecdysozoa</taxon>
        <taxon>Nematoda</taxon>
        <taxon>Enoplea</taxon>
        <taxon>Dorylaimia</taxon>
        <taxon>Trichinellida</taxon>
        <taxon>Trichinellidae</taxon>
        <taxon>Trichinella</taxon>
    </lineage>
</organism>